<dbReference type="AlphaFoldDB" id="A0ABD2PRT5"/>
<accession>A0ABD2PRT5</accession>
<dbReference type="EMBL" id="JBJKFK010003374">
    <property type="protein sequence ID" value="KAL3309969.1"/>
    <property type="molecule type" value="Genomic_DNA"/>
</dbReference>
<comment type="caution">
    <text evidence="1">The sequence shown here is derived from an EMBL/GenBank/DDBJ whole genome shotgun (WGS) entry which is preliminary data.</text>
</comment>
<keyword evidence="2" id="KW-1185">Reference proteome</keyword>
<dbReference type="Proteomes" id="UP001626550">
    <property type="component" value="Unassembled WGS sequence"/>
</dbReference>
<organism evidence="1 2">
    <name type="scientific">Cichlidogyrus casuarinus</name>
    <dbReference type="NCBI Taxonomy" id="1844966"/>
    <lineage>
        <taxon>Eukaryota</taxon>
        <taxon>Metazoa</taxon>
        <taxon>Spiralia</taxon>
        <taxon>Lophotrochozoa</taxon>
        <taxon>Platyhelminthes</taxon>
        <taxon>Monogenea</taxon>
        <taxon>Monopisthocotylea</taxon>
        <taxon>Dactylogyridea</taxon>
        <taxon>Ancyrocephalidae</taxon>
        <taxon>Cichlidogyrus</taxon>
    </lineage>
</organism>
<dbReference type="PANTHER" id="PTHR13008:SF7">
    <property type="entry name" value="MAP KINASE-ACTIVATING DEATH DOMAIN PROTEIN"/>
    <property type="match status" value="1"/>
</dbReference>
<dbReference type="InterPro" id="IPR039980">
    <property type="entry name" value="MADD"/>
</dbReference>
<gene>
    <name evidence="1" type="ORF">Ciccas_011475</name>
</gene>
<evidence type="ECO:0000313" key="2">
    <source>
        <dbReference type="Proteomes" id="UP001626550"/>
    </source>
</evidence>
<feature type="non-terminal residue" evidence="1">
    <location>
        <position position="1"/>
    </location>
</feature>
<proteinExistence type="predicted"/>
<sequence length="148" mass="16258">LNLDIVEASDGIQVFKNPMGPLDVSTSNSSFGSAYELGEAQRKQFLRGASTTTMESNESGSGVLSFGVYRGGQDYSMLMGDSPLLTSPNKNRRSSISCDRTYLFQDVILNGSGLNMPLWSEMQFWEDAFVDAVAQERDILGKHQESIN</sequence>
<protein>
    <submittedName>
        <fullName evidence="1">Uncharacterized protein</fullName>
    </submittedName>
</protein>
<reference evidence="1 2" key="1">
    <citation type="submission" date="2024-11" db="EMBL/GenBank/DDBJ databases">
        <title>Adaptive evolution of stress response genes in parasites aligns with host niche diversity.</title>
        <authorList>
            <person name="Hahn C."/>
            <person name="Resl P."/>
        </authorList>
    </citation>
    <scope>NUCLEOTIDE SEQUENCE [LARGE SCALE GENOMIC DNA]</scope>
    <source>
        <strain evidence="1">EGGRZ-B1_66</strain>
        <tissue evidence="1">Body</tissue>
    </source>
</reference>
<evidence type="ECO:0000313" key="1">
    <source>
        <dbReference type="EMBL" id="KAL3309969.1"/>
    </source>
</evidence>
<dbReference type="PANTHER" id="PTHR13008">
    <property type="entry name" value="MAP-KINASE ACTIVATING DEATH DOMAIN PROTEIN MADD /DENN/AEX-3 C.ELEGANS"/>
    <property type="match status" value="1"/>
</dbReference>
<name>A0ABD2PRT5_9PLAT</name>